<dbReference type="SMART" id="SM00387">
    <property type="entry name" value="HATPase_c"/>
    <property type="match status" value="1"/>
</dbReference>
<dbReference type="Gene3D" id="3.30.450.20">
    <property type="entry name" value="PAS domain"/>
    <property type="match status" value="1"/>
</dbReference>
<dbReference type="InterPro" id="IPR005467">
    <property type="entry name" value="His_kinase_dom"/>
</dbReference>
<accession>A0A9W6LDQ0</accession>
<organism evidence="19 20">
    <name type="scientific">Geobacter hydrogenophilus</name>
    <dbReference type="NCBI Taxonomy" id="40983"/>
    <lineage>
        <taxon>Bacteria</taxon>
        <taxon>Pseudomonadati</taxon>
        <taxon>Thermodesulfobacteriota</taxon>
        <taxon>Desulfuromonadia</taxon>
        <taxon>Geobacterales</taxon>
        <taxon>Geobacteraceae</taxon>
        <taxon>Geobacter</taxon>
    </lineage>
</organism>
<comment type="catalytic activity">
    <reaction evidence="1">
        <text>ATP + protein L-histidine = ADP + protein N-phospho-L-histidine.</text>
        <dbReference type="EC" id="2.7.13.3"/>
    </reaction>
</comment>
<sequence>MVENHHQQPGMISPQEYERKKRRREAIIIAISVLLILVLTRAEIHLSRISSEVPMGSNILIFGIINIILLLIILLSYLIFRNVAKLLMERRSKAIGANLQTKLVIAFMGLSLVPTMLLFVVSATYVNQSIRNWFNTQIESSLSESLEVAQTYYKNSAANALYYGRQISTTIRDERLLNEENLPRLRELVRQKQQEYNLGIVEVYSSQNEELVRSSNPSVPLGEFTNPSSEDIKAGLNGKELTRVNTVGKADLIRGIMPIYSTYRADEVVGVVVVNYFVPYSLVEKMREITKSYEEFRQLKILKSPIRAGYILTLFLITMVIVFLAVWFGIYLANSLTTPIKELAEATRQVAEGNLDVQLGQRSSDEFGMLVAAFNKMTEDLRNHQQALRQTNIELVRSNQELDERRRYMEIVLRNVAAGVISVDSHGVVTTINKSAEELLQVSARAVVGKNFREVLKHDQIDTIKGLLRDMVTAKQDSISRQVTVPVRDTRATLLFNLTVLRDESGEFLGTVVVFDDLTQLIKAQRMAAWREVARRIAHEIKNPLTPIQLSAQRLRKRYLPRFGDEDTVFDECTAMIVKSVDELKTLVDEFSSFARMPAANPAPNDLNGIIREALTLFSQGHRAISFGFREDRRLPHLQLDRDQIKRVLINLLDNAVAAVAEEGEIEIESRFDPVLKMAVITVADTGHGIAPEDKPRLFEPYFSTKKSGTGLGLAIVSTIIADHNGFIRVRDNVPRGTKFIIELPVVT</sequence>
<dbReference type="PANTHER" id="PTHR43065:SF42">
    <property type="entry name" value="TWO-COMPONENT SENSOR PPRA"/>
    <property type="match status" value="1"/>
</dbReference>
<dbReference type="InterPro" id="IPR036890">
    <property type="entry name" value="HATPase_C_sf"/>
</dbReference>
<keyword evidence="5" id="KW-0597">Phosphoprotein</keyword>
<evidence type="ECO:0000256" key="5">
    <source>
        <dbReference type="ARBA" id="ARBA00022553"/>
    </source>
</evidence>
<dbReference type="SUPFAM" id="SSF55785">
    <property type="entry name" value="PYP-like sensor domain (PAS domain)"/>
    <property type="match status" value="1"/>
</dbReference>
<dbReference type="Gene3D" id="6.10.340.10">
    <property type="match status" value="1"/>
</dbReference>
<evidence type="ECO:0000256" key="13">
    <source>
        <dbReference type="ARBA" id="ARBA00023136"/>
    </source>
</evidence>
<dbReference type="InterPro" id="IPR036097">
    <property type="entry name" value="HisK_dim/P_sf"/>
</dbReference>
<feature type="domain" description="PAS" evidence="17">
    <location>
        <begin position="405"/>
        <end position="475"/>
    </location>
</feature>
<feature type="domain" description="HAMP" evidence="18">
    <location>
        <begin position="334"/>
        <end position="386"/>
    </location>
</feature>
<evidence type="ECO:0000256" key="1">
    <source>
        <dbReference type="ARBA" id="ARBA00000085"/>
    </source>
</evidence>
<keyword evidence="10" id="KW-0067">ATP-binding</keyword>
<dbReference type="InterPro" id="IPR003594">
    <property type="entry name" value="HATPase_dom"/>
</dbReference>
<comment type="subcellular location">
    <subcellularLocation>
        <location evidence="2">Cell membrane</location>
        <topology evidence="2">Multi-pass membrane protein</topology>
    </subcellularLocation>
</comment>
<evidence type="ECO:0000256" key="12">
    <source>
        <dbReference type="ARBA" id="ARBA00023012"/>
    </source>
</evidence>
<dbReference type="PANTHER" id="PTHR43065">
    <property type="entry name" value="SENSOR HISTIDINE KINASE"/>
    <property type="match status" value="1"/>
</dbReference>
<dbReference type="SMART" id="SM00388">
    <property type="entry name" value="HisKA"/>
    <property type="match status" value="1"/>
</dbReference>
<evidence type="ECO:0000256" key="3">
    <source>
        <dbReference type="ARBA" id="ARBA00012438"/>
    </source>
</evidence>
<dbReference type="CDD" id="cd06225">
    <property type="entry name" value="HAMP"/>
    <property type="match status" value="1"/>
</dbReference>
<evidence type="ECO:0000256" key="8">
    <source>
        <dbReference type="ARBA" id="ARBA00022741"/>
    </source>
</evidence>
<feature type="transmembrane region" description="Helical" evidence="15">
    <location>
        <begin position="101"/>
        <end position="126"/>
    </location>
</feature>
<dbReference type="Pfam" id="PF08448">
    <property type="entry name" value="PAS_4"/>
    <property type="match status" value="1"/>
</dbReference>
<dbReference type="SUPFAM" id="SSF158472">
    <property type="entry name" value="HAMP domain-like"/>
    <property type="match status" value="1"/>
</dbReference>
<dbReference type="PRINTS" id="PR00344">
    <property type="entry name" value="BCTRLSENSOR"/>
</dbReference>
<dbReference type="GO" id="GO:0000155">
    <property type="term" value="F:phosphorelay sensor kinase activity"/>
    <property type="evidence" value="ECO:0007669"/>
    <property type="project" value="InterPro"/>
</dbReference>
<evidence type="ECO:0000313" key="20">
    <source>
        <dbReference type="Proteomes" id="UP001144352"/>
    </source>
</evidence>
<evidence type="ECO:0000256" key="4">
    <source>
        <dbReference type="ARBA" id="ARBA00022475"/>
    </source>
</evidence>
<dbReference type="CDD" id="cd00082">
    <property type="entry name" value="HisKA"/>
    <property type="match status" value="1"/>
</dbReference>
<dbReference type="PROSITE" id="PS50109">
    <property type="entry name" value="HIS_KIN"/>
    <property type="match status" value="1"/>
</dbReference>
<keyword evidence="7 15" id="KW-0812">Transmembrane</keyword>
<dbReference type="Pfam" id="PF00672">
    <property type="entry name" value="HAMP"/>
    <property type="match status" value="1"/>
</dbReference>
<evidence type="ECO:0000259" key="17">
    <source>
        <dbReference type="PROSITE" id="PS50112"/>
    </source>
</evidence>
<evidence type="ECO:0000259" key="16">
    <source>
        <dbReference type="PROSITE" id="PS50109"/>
    </source>
</evidence>
<keyword evidence="6" id="KW-0808">Transferase</keyword>
<feature type="domain" description="Histidine kinase" evidence="16">
    <location>
        <begin position="536"/>
        <end position="748"/>
    </location>
</feature>
<evidence type="ECO:0000256" key="10">
    <source>
        <dbReference type="ARBA" id="ARBA00022840"/>
    </source>
</evidence>
<dbReference type="InterPro" id="IPR045671">
    <property type="entry name" value="NtrY-like_N"/>
</dbReference>
<dbReference type="Pfam" id="PF19312">
    <property type="entry name" value="NtrY_N"/>
    <property type="match status" value="1"/>
</dbReference>
<dbReference type="AlphaFoldDB" id="A0A9W6LDQ0"/>
<dbReference type="SMART" id="SM00304">
    <property type="entry name" value="HAMP"/>
    <property type="match status" value="1"/>
</dbReference>
<dbReference type="SMART" id="SM00091">
    <property type="entry name" value="PAS"/>
    <property type="match status" value="1"/>
</dbReference>
<keyword evidence="8" id="KW-0547">Nucleotide-binding</keyword>
<dbReference type="Gene3D" id="3.30.565.10">
    <property type="entry name" value="Histidine kinase-like ATPase, C-terminal domain"/>
    <property type="match status" value="1"/>
</dbReference>
<dbReference type="CDD" id="cd00130">
    <property type="entry name" value="PAS"/>
    <property type="match status" value="1"/>
</dbReference>
<dbReference type="InterPro" id="IPR003660">
    <property type="entry name" value="HAMP_dom"/>
</dbReference>
<dbReference type="GO" id="GO:0005886">
    <property type="term" value="C:plasma membrane"/>
    <property type="evidence" value="ECO:0007669"/>
    <property type="project" value="UniProtKB-SubCell"/>
</dbReference>
<protein>
    <recommendedName>
        <fullName evidence="3">histidine kinase</fullName>
        <ecNumber evidence="3">2.7.13.3</ecNumber>
    </recommendedName>
</protein>
<dbReference type="EC" id="2.7.13.3" evidence="3"/>
<keyword evidence="9 19" id="KW-0418">Kinase</keyword>
<dbReference type="InterPro" id="IPR035965">
    <property type="entry name" value="PAS-like_dom_sf"/>
</dbReference>
<dbReference type="InterPro" id="IPR004358">
    <property type="entry name" value="Sig_transdc_His_kin-like_C"/>
</dbReference>
<dbReference type="RefSeq" id="WP_214184921.1">
    <property type="nucleotide sequence ID" value="NZ_BSDS01000002.1"/>
</dbReference>
<gene>
    <name evidence="19" type="ORF">GHYDROH2_36080</name>
</gene>
<dbReference type="NCBIfam" id="TIGR00229">
    <property type="entry name" value="sensory_box"/>
    <property type="match status" value="1"/>
</dbReference>
<feature type="coiled-coil region" evidence="14">
    <location>
        <begin position="374"/>
        <end position="401"/>
    </location>
</feature>
<proteinExistence type="predicted"/>
<dbReference type="Pfam" id="PF02518">
    <property type="entry name" value="HATPase_c"/>
    <property type="match status" value="1"/>
</dbReference>
<dbReference type="GO" id="GO:0005524">
    <property type="term" value="F:ATP binding"/>
    <property type="evidence" value="ECO:0007669"/>
    <property type="project" value="UniProtKB-KW"/>
</dbReference>
<keyword evidence="11 15" id="KW-1133">Transmembrane helix</keyword>
<keyword evidence="20" id="KW-1185">Reference proteome</keyword>
<dbReference type="PROSITE" id="PS50112">
    <property type="entry name" value="PAS"/>
    <property type="match status" value="1"/>
</dbReference>
<feature type="transmembrane region" description="Helical" evidence="15">
    <location>
        <begin position="26"/>
        <end position="47"/>
    </location>
</feature>
<keyword evidence="4" id="KW-1003">Cell membrane</keyword>
<dbReference type="PIRSF" id="PIRSF037532">
    <property type="entry name" value="STHK_NtrY"/>
    <property type="match status" value="1"/>
</dbReference>
<dbReference type="Gene3D" id="1.10.287.130">
    <property type="match status" value="1"/>
</dbReference>
<dbReference type="SUPFAM" id="SSF55874">
    <property type="entry name" value="ATPase domain of HSP90 chaperone/DNA topoisomerase II/histidine kinase"/>
    <property type="match status" value="1"/>
</dbReference>
<evidence type="ECO:0000256" key="14">
    <source>
        <dbReference type="SAM" id="Coils"/>
    </source>
</evidence>
<reference evidence="19" key="1">
    <citation type="submission" date="2022-12" db="EMBL/GenBank/DDBJ databases">
        <title>Reference genome sequencing for broad-spectrum identification of bacterial and archaeal isolates by mass spectrometry.</title>
        <authorList>
            <person name="Sekiguchi Y."/>
            <person name="Tourlousse D.M."/>
        </authorList>
    </citation>
    <scope>NUCLEOTIDE SEQUENCE</scope>
    <source>
        <strain evidence="19">H2</strain>
    </source>
</reference>
<feature type="transmembrane region" description="Helical" evidence="15">
    <location>
        <begin position="308"/>
        <end position="333"/>
    </location>
</feature>
<evidence type="ECO:0000259" key="18">
    <source>
        <dbReference type="PROSITE" id="PS50885"/>
    </source>
</evidence>
<dbReference type="SUPFAM" id="SSF47384">
    <property type="entry name" value="Homodimeric domain of signal transducing histidine kinase"/>
    <property type="match status" value="1"/>
</dbReference>
<name>A0A9W6LDQ0_9BACT</name>
<comment type="caution">
    <text evidence="19">The sequence shown here is derived from an EMBL/GenBank/DDBJ whole genome shotgun (WGS) entry which is preliminary data.</text>
</comment>
<dbReference type="EMBL" id="BSDS01000002">
    <property type="protein sequence ID" value="GLI40107.1"/>
    <property type="molecule type" value="Genomic_DNA"/>
</dbReference>
<evidence type="ECO:0000313" key="19">
    <source>
        <dbReference type="EMBL" id="GLI40107.1"/>
    </source>
</evidence>
<dbReference type="InterPro" id="IPR017232">
    <property type="entry name" value="NtrY"/>
</dbReference>
<evidence type="ECO:0000256" key="15">
    <source>
        <dbReference type="SAM" id="Phobius"/>
    </source>
</evidence>
<keyword evidence="12" id="KW-0902">Two-component regulatory system</keyword>
<evidence type="ECO:0000256" key="11">
    <source>
        <dbReference type="ARBA" id="ARBA00022989"/>
    </source>
</evidence>
<dbReference type="InterPro" id="IPR000014">
    <property type="entry name" value="PAS"/>
</dbReference>
<evidence type="ECO:0000256" key="9">
    <source>
        <dbReference type="ARBA" id="ARBA00022777"/>
    </source>
</evidence>
<evidence type="ECO:0000256" key="7">
    <source>
        <dbReference type="ARBA" id="ARBA00022692"/>
    </source>
</evidence>
<dbReference type="InterPro" id="IPR003661">
    <property type="entry name" value="HisK_dim/P_dom"/>
</dbReference>
<keyword evidence="14" id="KW-0175">Coiled coil</keyword>
<dbReference type="Proteomes" id="UP001144352">
    <property type="component" value="Unassembled WGS sequence"/>
</dbReference>
<dbReference type="InterPro" id="IPR013656">
    <property type="entry name" value="PAS_4"/>
</dbReference>
<feature type="transmembrane region" description="Helical" evidence="15">
    <location>
        <begin position="59"/>
        <end position="80"/>
    </location>
</feature>
<dbReference type="PROSITE" id="PS50885">
    <property type="entry name" value="HAMP"/>
    <property type="match status" value="1"/>
</dbReference>
<evidence type="ECO:0000256" key="2">
    <source>
        <dbReference type="ARBA" id="ARBA00004651"/>
    </source>
</evidence>
<evidence type="ECO:0000256" key="6">
    <source>
        <dbReference type="ARBA" id="ARBA00022679"/>
    </source>
</evidence>
<keyword evidence="13 15" id="KW-0472">Membrane</keyword>
<dbReference type="Pfam" id="PF00512">
    <property type="entry name" value="HisKA"/>
    <property type="match status" value="1"/>
</dbReference>